<dbReference type="OrthoDB" id="3240006at2"/>
<name>A0A2A2EL42_9BIFI</name>
<evidence type="ECO:0000313" key="3">
    <source>
        <dbReference type="Proteomes" id="UP000217986"/>
    </source>
</evidence>
<feature type="compositionally biased region" description="Gly residues" evidence="1">
    <location>
        <begin position="238"/>
        <end position="248"/>
    </location>
</feature>
<keyword evidence="3" id="KW-1185">Reference proteome</keyword>
<accession>A0A2A2EL42</accession>
<sequence length="425" mass="43598">MSDEIKMDCGDLKGLQAQYGSASREFMATMGAFNQNEDPSFGLVLQMFRPMYTSAKECTSSYLSNIGQVLSYLQGAIDGAQQDFANTEEDAIEYLKNIQDHLEQIDNKLDRLERGGGGTGAGGGTVGGSGTIGGGPGVAGGGGYVGSGSTDSGSEQDDDRYEGSVAQEAGNVDADASGSVEPPASGQTPADDGRTARSVDPDTGTISPDGDASVAGDGTGRTPDADGSADAGANGTPDAGGTGVGVDGRPGNPSDGVNTIGLDVSGDAQDEYSLNLTDGNTHAVMEADGSIRLSKTDEDATHIPLPDGMRPKDASTFTLDANNDGTNDLAMTPDMGADARISVYEDGDDQFAAVDFDNDGDYDAVMRVGESAAARAKAQQDATAAAWEQIASSDPLGRSPEELQALFLERDITRLPEREGINTAV</sequence>
<feature type="compositionally biased region" description="Low complexity" evidence="1">
    <location>
        <begin position="225"/>
        <end position="237"/>
    </location>
</feature>
<evidence type="ECO:0000313" key="2">
    <source>
        <dbReference type="EMBL" id="PAU69712.1"/>
    </source>
</evidence>
<dbReference type="Proteomes" id="UP000217986">
    <property type="component" value="Unassembled WGS sequence"/>
</dbReference>
<comment type="caution">
    <text evidence="2">The sequence shown here is derived from an EMBL/GenBank/DDBJ whole genome shotgun (WGS) entry which is preliminary data.</text>
</comment>
<dbReference type="EMBL" id="MVOG01000007">
    <property type="protein sequence ID" value="PAU69712.1"/>
    <property type="molecule type" value="Genomic_DNA"/>
</dbReference>
<feature type="compositionally biased region" description="Basic and acidic residues" evidence="1">
    <location>
        <begin position="191"/>
        <end position="200"/>
    </location>
</feature>
<gene>
    <name evidence="2" type="ORF">B1400_0591</name>
</gene>
<organism evidence="2 3">
    <name type="scientific">Bifidobacterium italicum</name>
    <dbReference type="NCBI Taxonomy" id="1960968"/>
    <lineage>
        <taxon>Bacteria</taxon>
        <taxon>Bacillati</taxon>
        <taxon>Actinomycetota</taxon>
        <taxon>Actinomycetes</taxon>
        <taxon>Bifidobacteriales</taxon>
        <taxon>Bifidobacteriaceae</taxon>
        <taxon>Bifidobacterium</taxon>
    </lineage>
</organism>
<feature type="compositionally biased region" description="Gly residues" evidence="1">
    <location>
        <begin position="115"/>
        <end position="146"/>
    </location>
</feature>
<proteinExistence type="predicted"/>
<evidence type="ECO:0000256" key="1">
    <source>
        <dbReference type="SAM" id="MobiDB-lite"/>
    </source>
</evidence>
<reference evidence="2 3" key="1">
    <citation type="journal article" date="2017" name="ISME J.">
        <title>Unveiling bifidobacterial biogeography across the mammalian branch of the tree of life.</title>
        <authorList>
            <person name="Milani C."/>
            <person name="Mangifesta M."/>
            <person name="Mancabelli L."/>
            <person name="Lugli G.A."/>
            <person name="James K."/>
            <person name="Duranti S."/>
            <person name="Turroni F."/>
            <person name="Ferrario C."/>
            <person name="Ossiprandi M.C."/>
            <person name="van Sinderen D."/>
            <person name="Ventura M."/>
        </authorList>
    </citation>
    <scope>NUCLEOTIDE SEQUENCE [LARGE SCALE GENOMIC DNA]</scope>
    <source>
        <strain evidence="2 3">70</strain>
    </source>
</reference>
<dbReference type="AlphaFoldDB" id="A0A2A2EL42"/>
<protein>
    <submittedName>
        <fullName evidence="2">Uncharacterized protein</fullName>
    </submittedName>
</protein>
<feature type="region of interest" description="Disordered" evidence="1">
    <location>
        <begin position="111"/>
        <end position="264"/>
    </location>
</feature>